<dbReference type="AlphaFoldDB" id="A0A150XZM3"/>
<comment type="caution">
    <text evidence="1">The sequence shown here is derived from an EMBL/GenBank/DDBJ whole genome shotgun (WGS) entry which is preliminary data.</text>
</comment>
<protein>
    <recommendedName>
        <fullName evidence="3">RES domain-containing protein</fullName>
    </recommendedName>
</protein>
<evidence type="ECO:0008006" key="3">
    <source>
        <dbReference type="Google" id="ProtNLM"/>
    </source>
</evidence>
<sequence>MDYLKPSIIEGIFKFSNNRYDHFLNYFHSIHIPIIETKLKLAQTIFRARFSKPDEILEDYTEYIYPPHKSNSFSRIGKPGDTWFYASDNYEACLMEMLPYWYEQFELGTSIRVSIGTWQIRQVISILLIPDVELKNEIAKAFNEVAPYSEEDKKFWNFISPYFYQSSKCNPVIYELTSALVTSVLERSELTGSNLDGIAYPSIQYREKTNVALKPSVIDNEQLIFKSAFDMIFNKESELNEEGLPIYLGPFDGRQGILNQTSGNIDWI</sequence>
<dbReference type="Proteomes" id="UP000075663">
    <property type="component" value="Unassembled WGS sequence"/>
</dbReference>
<dbReference type="EMBL" id="LRPB01000023">
    <property type="protein sequence ID" value="KYG84126.1"/>
    <property type="molecule type" value="Genomic_DNA"/>
</dbReference>
<name>A0A150XZM3_9BACT</name>
<proteinExistence type="predicted"/>
<evidence type="ECO:0000313" key="2">
    <source>
        <dbReference type="Proteomes" id="UP000075663"/>
    </source>
</evidence>
<dbReference type="RefSeq" id="WP_062300915.1">
    <property type="nucleotide sequence ID" value="NZ_LRPB01000023.1"/>
</dbReference>
<organism evidence="1 2">
    <name type="scientific">Roseivirga seohaensis</name>
    <dbReference type="NCBI Taxonomy" id="1914963"/>
    <lineage>
        <taxon>Bacteria</taxon>
        <taxon>Pseudomonadati</taxon>
        <taxon>Bacteroidota</taxon>
        <taxon>Cytophagia</taxon>
        <taxon>Cytophagales</taxon>
        <taxon>Roseivirgaceae</taxon>
        <taxon>Roseivirga</taxon>
    </lineage>
</organism>
<evidence type="ECO:0000313" key="1">
    <source>
        <dbReference type="EMBL" id="KYG84126.1"/>
    </source>
</evidence>
<gene>
    <name evidence="1" type="ORF">AWW67_03165</name>
</gene>
<accession>A0A150XZM3</accession>
<reference evidence="1 2" key="1">
    <citation type="submission" date="2016-01" db="EMBL/GenBank/DDBJ databases">
        <title>Genome sequencing of Roseivirga seohaensis SW-152.</title>
        <authorList>
            <person name="Selvaratnam C."/>
            <person name="Thevarajoo S."/>
            <person name="Goh K.M."/>
            <person name="Ee R."/>
            <person name="Chan K.-G."/>
            <person name="Chong C.S."/>
        </authorList>
    </citation>
    <scope>NUCLEOTIDE SEQUENCE [LARGE SCALE GENOMIC DNA]</scope>
    <source>
        <strain evidence="1 2">SW-152</strain>
    </source>
</reference>